<dbReference type="STRING" id="1144750.SAMN05443431_10346"/>
<dbReference type="AlphaFoldDB" id="A0A1I3M8H4"/>
<evidence type="ECO:0000313" key="3">
    <source>
        <dbReference type="Proteomes" id="UP000199559"/>
    </source>
</evidence>
<keyword evidence="3" id="KW-1185">Reference proteome</keyword>
<evidence type="ECO:0000256" key="1">
    <source>
        <dbReference type="SAM" id="Phobius"/>
    </source>
</evidence>
<protein>
    <submittedName>
        <fullName evidence="2">Uncharacterized protein</fullName>
    </submittedName>
</protein>
<keyword evidence="1" id="KW-0472">Membrane</keyword>
<feature type="transmembrane region" description="Helical" evidence="1">
    <location>
        <begin position="61"/>
        <end position="84"/>
    </location>
</feature>
<proteinExistence type="predicted"/>
<evidence type="ECO:0000313" key="2">
    <source>
        <dbReference type="EMBL" id="SFI93120.1"/>
    </source>
</evidence>
<feature type="transmembrane region" description="Helical" evidence="1">
    <location>
        <begin position="90"/>
        <end position="111"/>
    </location>
</feature>
<gene>
    <name evidence="2" type="ORF">SAMN05443431_10346</name>
</gene>
<sequence>MGLEIIIFFGAILFGIFIYWTESKGNGVYRFFNKLLNSKELQMKSGNVKGFIYKQDILPRVLFVAFGFLIVALIIQFLTPIVIFSTYYGVSAFAMAIFGTLIGTYVANFVLKSGEVIEEQTDSIEDVVKDGFNKGKEFLEDLKNTDTKVIKEAKTEIKEEAKAPEKTARERLKDKGLM</sequence>
<name>A0A1I3M8H4_9FLAO</name>
<keyword evidence="1" id="KW-1133">Transmembrane helix</keyword>
<dbReference type="RefSeq" id="WP_090838444.1">
    <property type="nucleotide sequence ID" value="NZ_FORM01000003.1"/>
</dbReference>
<accession>A0A1I3M8H4</accession>
<dbReference type="Proteomes" id="UP000199559">
    <property type="component" value="Unassembled WGS sequence"/>
</dbReference>
<dbReference type="EMBL" id="FORM01000003">
    <property type="protein sequence ID" value="SFI93120.1"/>
    <property type="molecule type" value="Genomic_DNA"/>
</dbReference>
<keyword evidence="1" id="KW-0812">Transmembrane</keyword>
<organism evidence="2 3">
    <name type="scientific">Olleya namhaensis</name>
    <dbReference type="NCBI Taxonomy" id="1144750"/>
    <lineage>
        <taxon>Bacteria</taxon>
        <taxon>Pseudomonadati</taxon>
        <taxon>Bacteroidota</taxon>
        <taxon>Flavobacteriia</taxon>
        <taxon>Flavobacteriales</taxon>
        <taxon>Flavobacteriaceae</taxon>
    </lineage>
</organism>
<feature type="transmembrane region" description="Helical" evidence="1">
    <location>
        <begin position="6"/>
        <end position="22"/>
    </location>
</feature>
<reference evidence="3" key="1">
    <citation type="submission" date="2016-10" db="EMBL/GenBank/DDBJ databases">
        <authorList>
            <person name="Varghese N."/>
            <person name="Submissions S."/>
        </authorList>
    </citation>
    <scope>NUCLEOTIDE SEQUENCE [LARGE SCALE GENOMIC DNA]</scope>
    <source>
        <strain evidence="3">DSM 28881</strain>
    </source>
</reference>